<name>A0A239LMI1_9ACTN</name>
<evidence type="ECO:0000313" key="2">
    <source>
        <dbReference type="EMBL" id="SNT31102.1"/>
    </source>
</evidence>
<keyword evidence="1" id="KW-0812">Transmembrane</keyword>
<gene>
    <name evidence="2" type="ORF">SAMN05216252_12079</name>
</gene>
<dbReference type="EMBL" id="FZOF01000020">
    <property type="protein sequence ID" value="SNT31102.1"/>
    <property type="molecule type" value="Genomic_DNA"/>
</dbReference>
<keyword evidence="3" id="KW-1185">Reference proteome</keyword>
<organism evidence="2 3">
    <name type="scientific">Actinacidiphila glaucinigra</name>
    <dbReference type="NCBI Taxonomy" id="235986"/>
    <lineage>
        <taxon>Bacteria</taxon>
        <taxon>Bacillati</taxon>
        <taxon>Actinomycetota</taxon>
        <taxon>Actinomycetes</taxon>
        <taxon>Kitasatosporales</taxon>
        <taxon>Streptomycetaceae</taxon>
        <taxon>Actinacidiphila</taxon>
    </lineage>
</organism>
<keyword evidence="1" id="KW-1133">Transmembrane helix</keyword>
<evidence type="ECO:0000313" key="3">
    <source>
        <dbReference type="Proteomes" id="UP000198280"/>
    </source>
</evidence>
<evidence type="ECO:0000256" key="1">
    <source>
        <dbReference type="SAM" id="Phobius"/>
    </source>
</evidence>
<accession>A0A239LMI1</accession>
<dbReference type="RefSeq" id="WP_179280021.1">
    <property type="nucleotide sequence ID" value="NZ_FZOF01000020.1"/>
</dbReference>
<sequence length="51" mass="5590">MTLLVVLVAMGILLGTVSYTPLPVFLVAAGVVGAWLLTFCVRERVGRHRHR</sequence>
<keyword evidence="1" id="KW-0472">Membrane</keyword>
<reference evidence="2 3" key="1">
    <citation type="submission" date="2017-06" db="EMBL/GenBank/DDBJ databases">
        <authorList>
            <person name="Kim H.J."/>
            <person name="Triplett B.A."/>
        </authorList>
    </citation>
    <scope>NUCLEOTIDE SEQUENCE [LARGE SCALE GENOMIC DNA]</scope>
    <source>
        <strain evidence="2 3">CGMCC 4.1858</strain>
    </source>
</reference>
<dbReference type="Proteomes" id="UP000198280">
    <property type="component" value="Unassembled WGS sequence"/>
</dbReference>
<dbReference type="AlphaFoldDB" id="A0A239LMI1"/>
<proteinExistence type="predicted"/>
<protein>
    <submittedName>
        <fullName evidence="2">Uncharacterized protein</fullName>
    </submittedName>
</protein>
<feature type="transmembrane region" description="Helical" evidence="1">
    <location>
        <begin position="25"/>
        <end position="41"/>
    </location>
</feature>